<dbReference type="OrthoDB" id="2384350at2759"/>
<dbReference type="CTD" id="79648"/>
<comment type="subunit">
    <text evidence="8">Interacts with CDC27 and maybe other components of the APC/C complex. Interacts with histone variant H2AX under DNA damage conditions.</text>
</comment>
<dbReference type="InterPro" id="IPR001357">
    <property type="entry name" value="BRCT_dom"/>
</dbReference>
<evidence type="ECO:0000256" key="5">
    <source>
        <dbReference type="ARBA" id="ARBA00022737"/>
    </source>
</evidence>
<dbReference type="InterPro" id="IPR029504">
    <property type="entry name" value="Microcephalin_mammal"/>
</dbReference>
<protein>
    <recommendedName>
        <fullName evidence="2">Microcephalin</fullName>
    </recommendedName>
</protein>
<dbReference type="PANTHER" id="PTHR14625">
    <property type="entry name" value="MICROCEPHALIN"/>
    <property type="match status" value="1"/>
</dbReference>
<evidence type="ECO:0000313" key="12">
    <source>
        <dbReference type="RefSeq" id="XP_007469051.1"/>
    </source>
</evidence>
<dbReference type="GeneID" id="103076518"/>
<evidence type="ECO:0000259" key="10">
    <source>
        <dbReference type="PROSITE" id="PS50172"/>
    </source>
</evidence>
<dbReference type="CDD" id="cd17716">
    <property type="entry name" value="BRCT_microcephalin_rpt1"/>
    <property type="match status" value="1"/>
</dbReference>
<evidence type="ECO:0000256" key="2">
    <source>
        <dbReference type="ARBA" id="ARBA00017027"/>
    </source>
</evidence>
<dbReference type="GO" id="GO:0021987">
    <property type="term" value="P:cerebral cortex development"/>
    <property type="evidence" value="ECO:0007669"/>
    <property type="project" value="InterPro"/>
</dbReference>
<dbReference type="GO" id="GO:0000278">
    <property type="term" value="P:mitotic cell cycle"/>
    <property type="evidence" value="ECO:0007669"/>
    <property type="project" value="TreeGrafter"/>
</dbReference>
<dbReference type="Proteomes" id="UP000265300">
    <property type="component" value="Unplaced"/>
</dbReference>
<dbReference type="STRING" id="118797.A0A340Y5T9"/>
<reference evidence="12" key="1">
    <citation type="submission" date="2025-08" db="UniProtKB">
        <authorList>
            <consortium name="RefSeq"/>
        </authorList>
    </citation>
    <scope>IDENTIFICATION</scope>
</reference>
<dbReference type="CDD" id="cd17736">
    <property type="entry name" value="BRCT_microcephalin_rpt2"/>
    <property type="match status" value="1"/>
</dbReference>
<keyword evidence="3" id="KW-0963">Cytoplasm</keyword>
<comment type="subcellular location">
    <subcellularLocation>
        <location evidence="1">Cytoplasm</location>
        <location evidence="1">Cytoskeleton</location>
        <location evidence="1">Microtubule organizing center</location>
        <location evidence="1">Centrosome</location>
    </subcellularLocation>
</comment>
<comment type="function">
    <text evidence="7">Implicated in chromosome condensation and DNA damage induced cellular responses. May play a role in neurogenesis and regulation of the size of the cerebral cortex.</text>
</comment>
<evidence type="ECO:0000256" key="1">
    <source>
        <dbReference type="ARBA" id="ARBA00004300"/>
    </source>
</evidence>
<dbReference type="InterPro" id="IPR036420">
    <property type="entry name" value="BRCT_dom_sf"/>
</dbReference>
<dbReference type="RefSeq" id="XP_007469051.1">
    <property type="nucleotide sequence ID" value="XM_007468989.1"/>
</dbReference>
<keyword evidence="5" id="KW-0677">Repeat</keyword>
<dbReference type="FunFam" id="3.40.50.10190:FF:000055">
    <property type="entry name" value="Microcephalin"/>
    <property type="match status" value="1"/>
</dbReference>
<dbReference type="InParanoid" id="A0A340Y5T9"/>
<feature type="compositionally biased region" description="Basic and acidic residues" evidence="9">
    <location>
        <begin position="519"/>
        <end position="528"/>
    </location>
</feature>
<evidence type="ECO:0000256" key="4">
    <source>
        <dbReference type="ARBA" id="ARBA00022553"/>
    </source>
</evidence>
<dbReference type="GO" id="GO:0005813">
    <property type="term" value="C:centrosome"/>
    <property type="evidence" value="ECO:0007669"/>
    <property type="project" value="UniProtKB-SubCell"/>
</dbReference>
<dbReference type="KEGG" id="lve:103076518"/>
<dbReference type="SUPFAM" id="SSF52113">
    <property type="entry name" value="BRCT domain"/>
    <property type="match status" value="2"/>
</dbReference>
<feature type="compositionally biased region" description="Polar residues" evidence="9">
    <location>
        <begin position="393"/>
        <end position="405"/>
    </location>
</feature>
<feature type="region of interest" description="Disordered" evidence="9">
    <location>
        <begin position="497"/>
        <end position="556"/>
    </location>
</feature>
<feature type="compositionally biased region" description="Basic and acidic residues" evidence="9">
    <location>
        <begin position="322"/>
        <end position="337"/>
    </location>
</feature>
<feature type="region of interest" description="Disordered" evidence="9">
    <location>
        <begin position="569"/>
        <end position="593"/>
    </location>
</feature>
<feature type="region of interest" description="Disordered" evidence="9">
    <location>
        <begin position="321"/>
        <end position="442"/>
    </location>
</feature>
<dbReference type="Gene3D" id="3.40.50.10190">
    <property type="entry name" value="BRCT domain"/>
    <property type="match status" value="3"/>
</dbReference>
<keyword evidence="6" id="KW-0206">Cytoskeleton</keyword>
<proteinExistence type="predicted"/>
<feature type="region of interest" description="Disordered" evidence="9">
    <location>
        <begin position="284"/>
        <end position="307"/>
    </location>
</feature>
<dbReference type="Pfam" id="PF12258">
    <property type="entry name" value="Microcephalin"/>
    <property type="match status" value="1"/>
</dbReference>
<accession>A0A340Y5T9</accession>
<dbReference type="InterPro" id="IPR022047">
    <property type="entry name" value="Microcephalin-like"/>
</dbReference>
<feature type="domain" description="BRCT" evidence="10">
    <location>
        <begin position="7"/>
        <end position="99"/>
    </location>
</feature>
<gene>
    <name evidence="12" type="primary">MCPH1</name>
</gene>
<dbReference type="SMART" id="SM00292">
    <property type="entry name" value="BRCT"/>
    <property type="match status" value="2"/>
</dbReference>
<dbReference type="Pfam" id="PF12738">
    <property type="entry name" value="PTCB-BRCT"/>
    <property type="match status" value="1"/>
</dbReference>
<dbReference type="PANTHER" id="PTHR14625:SF3">
    <property type="entry name" value="MICROCEPHALIN"/>
    <property type="match status" value="1"/>
</dbReference>
<keyword evidence="4" id="KW-0597">Phosphoprotein</keyword>
<feature type="region of interest" description="Disordered" evidence="9">
    <location>
        <begin position="613"/>
        <end position="633"/>
    </location>
</feature>
<dbReference type="CDD" id="cd17751">
    <property type="entry name" value="BRCT_microcephalin_rpt3"/>
    <property type="match status" value="1"/>
</dbReference>
<dbReference type="AlphaFoldDB" id="A0A340Y5T9"/>
<evidence type="ECO:0000256" key="7">
    <source>
        <dbReference type="ARBA" id="ARBA00025455"/>
    </source>
</evidence>
<evidence type="ECO:0000313" key="11">
    <source>
        <dbReference type="Proteomes" id="UP000265300"/>
    </source>
</evidence>
<feature type="compositionally biased region" description="Basic and acidic residues" evidence="9">
    <location>
        <begin position="569"/>
        <end position="578"/>
    </location>
</feature>
<organism evidence="11 12">
    <name type="scientific">Lipotes vexillifer</name>
    <name type="common">Yangtze river dolphin</name>
    <dbReference type="NCBI Taxonomy" id="118797"/>
    <lineage>
        <taxon>Eukaryota</taxon>
        <taxon>Metazoa</taxon>
        <taxon>Chordata</taxon>
        <taxon>Craniata</taxon>
        <taxon>Vertebrata</taxon>
        <taxon>Euteleostomi</taxon>
        <taxon>Mammalia</taxon>
        <taxon>Eutheria</taxon>
        <taxon>Laurasiatheria</taxon>
        <taxon>Artiodactyla</taxon>
        <taxon>Whippomorpha</taxon>
        <taxon>Cetacea</taxon>
        <taxon>Odontoceti</taxon>
        <taxon>Lipotidae</taxon>
        <taxon>Lipotes</taxon>
    </lineage>
</organism>
<evidence type="ECO:0000256" key="3">
    <source>
        <dbReference type="ARBA" id="ARBA00022490"/>
    </source>
</evidence>
<evidence type="ECO:0000256" key="6">
    <source>
        <dbReference type="ARBA" id="ARBA00023212"/>
    </source>
</evidence>
<evidence type="ECO:0000256" key="8">
    <source>
        <dbReference type="ARBA" id="ARBA00026061"/>
    </source>
</evidence>
<keyword evidence="11" id="KW-1185">Reference proteome</keyword>
<dbReference type="PROSITE" id="PS50172">
    <property type="entry name" value="BRCT"/>
    <property type="match status" value="1"/>
</dbReference>
<sequence length="941" mass="102265">MADPETLGGPVLKDVVAYVEVWSASGTENYSKTFTNQLADMGAKVSKTFNKQVTHVVFKDGYQSTWAKAQKRGVKLVSVLWVEKCRTAGVHIDESLFPAANPNEHLPSLMKKKRKCMQPKDFTPKTPENDKRLQKKFEKMAKELQQQKTTLDNDVPVLLFESNGSLVYSPTVKICSGHHSAMEKRLQEMKKKRENLSPTSSQIVEKSEDDTVNSLCEASLNLSHDTLCSEDSFAGVLHLSFDDLCGSSGCGTQQRKLGGFLDESKSAACASSAVLKTRRVCPPASPGSLGQLTLHQSPGSLSKGDTHRQRVAAGQVITPDAKPAREPAEGVFDEKRGLFPTPSVTKEPAGGPSCPQSPSAMRRRVLASSSPPPEERLSKRWSFGWPPAPRLQPENSPKCTSSSAMETLGRGESSYDDYFSPDNLKERDSESLLPRVQPPAGPALLHCMRSLSRRERTSLLERADFSCIGRSPRSADGTDSTVKAGFCLQKPASYGADPGLSSVTSKETSAAEGTPGDCPRAEAQRGGDVRLGGSDSPHTLNGLTPQKGLRGDFTSLKGSNKEVKGWIDIKSTQKEDTPSKMVNSPEGEAQSDDKLNFVGDWDVEKSAEAMEELPRGCSESIKRGPTRHDVLDGSREGFRDLVRPHEESRKREKGQKPTRTLVMTSMPSEKQNVVNQVVDKLKGFSLAGEACGCPTHVLARKPRRTQSMLRGIASGCWILSFEQVLWSLEMGHWISEELFPAAPFCRQERLSPAGRYRGALFADQPTMFITPASGPPRAKLGELVVLCGVRVTHIPRQASIFVGPVPRRKAATVTYLSERWILARVKDPVDPELPQPGGHGTGLAAPSSWALPLRACLALRLGSRPVPAARTRHCHSLSGTCHDTHLSACSKWLGNSAGPFLALVHFCAWIVHKSAVCLFPSGVWPLDPPDGGFSGGECLPA</sequence>
<name>A0A340Y5T9_LIPVE</name>
<feature type="compositionally biased region" description="Polar residues" evidence="9">
    <location>
        <begin position="288"/>
        <end position="300"/>
    </location>
</feature>
<evidence type="ECO:0000256" key="9">
    <source>
        <dbReference type="SAM" id="MobiDB-lite"/>
    </source>
</evidence>